<protein>
    <submittedName>
        <fullName evidence="8">Cytochrome P450 monooxygenase ataF</fullName>
    </submittedName>
</protein>
<comment type="similarity">
    <text evidence="2">Belongs to the cytochrome P450 family.</text>
</comment>
<dbReference type="InterPro" id="IPR036396">
    <property type="entry name" value="Cyt_P450_sf"/>
</dbReference>
<proteinExistence type="inferred from homology"/>
<evidence type="ECO:0000256" key="1">
    <source>
        <dbReference type="ARBA" id="ARBA00001971"/>
    </source>
</evidence>
<evidence type="ECO:0000256" key="3">
    <source>
        <dbReference type="ARBA" id="ARBA00022723"/>
    </source>
</evidence>
<dbReference type="CDD" id="cd11041">
    <property type="entry name" value="CYP503A1-like"/>
    <property type="match status" value="1"/>
</dbReference>
<dbReference type="SUPFAM" id="SSF48264">
    <property type="entry name" value="Cytochrome P450"/>
    <property type="match status" value="1"/>
</dbReference>
<dbReference type="GO" id="GO:0005506">
    <property type="term" value="F:iron ion binding"/>
    <property type="evidence" value="ECO:0007669"/>
    <property type="project" value="InterPro"/>
</dbReference>
<keyword evidence="3 7" id="KW-0479">Metal-binding</keyword>
<keyword evidence="4" id="KW-0560">Oxidoreductase</keyword>
<dbReference type="GO" id="GO:0020037">
    <property type="term" value="F:heme binding"/>
    <property type="evidence" value="ECO:0007669"/>
    <property type="project" value="InterPro"/>
</dbReference>
<evidence type="ECO:0000256" key="6">
    <source>
        <dbReference type="ARBA" id="ARBA00023033"/>
    </source>
</evidence>
<dbReference type="PRINTS" id="PR00465">
    <property type="entry name" value="EP450IV"/>
</dbReference>
<dbReference type="Proteomes" id="UP000469558">
    <property type="component" value="Unassembled WGS sequence"/>
</dbReference>
<dbReference type="GO" id="GO:0004497">
    <property type="term" value="F:monooxygenase activity"/>
    <property type="evidence" value="ECO:0007669"/>
    <property type="project" value="UniProtKB-KW"/>
</dbReference>
<keyword evidence="7" id="KW-0349">Heme</keyword>
<dbReference type="EMBL" id="QGMK01000021">
    <property type="protein sequence ID" value="TVY85229.1"/>
    <property type="molecule type" value="Genomic_DNA"/>
</dbReference>
<keyword evidence="5 7" id="KW-0408">Iron</keyword>
<evidence type="ECO:0000313" key="8">
    <source>
        <dbReference type="EMBL" id="TVY85229.1"/>
    </source>
</evidence>
<evidence type="ECO:0000256" key="2">
    <source>
        <dbReference type="ARBA" id="ARBA00010617"/>
    </source>
</evidence>
<evidence type="ECO:0000313" key="9">
    <source>
        <dbReference type="Proteomes" id="UP000469558"/>
    </source>
</evidence>
<keyword evidence="6 8" id="KW-0503">Monooxygenase</keyword>
<dbReference type="OrthoDB" id="1844152at2759"/>
<gene>
    <name evidence="8" type="primary">ataF</name>
    <name evidence="8" type="ORF">LSUE1_G000354</name>
</gene>
<dbReference type="Gene3D" id="1.10.630.10">
    <property type="entry name" value="Cytochrome P450"/>
    <property type="match status" value="1"/>
</dbReference>
<name>A0A8T9CH92_9HELO</name>
<dbReference type="PANTHER" id="PTHR46206">
    <property type="entry name" value="CYTOCHROME P450"/>
    <property type="match status" value="1"/>
</dbReference>
<dbReference type="InterPro" id="IPR001128">
    <property type="entry name" value="Cyt_P450"/>
</dbReference>
<organism evidence="8 9">
    <name type="scientific">Lachnellula suecica</name>
    <dbReference type="NCBI Taxonomy" id="602035"/>
    <lineage>
        <taxon>Eukaryota</taxon>
        <taxon>Fungi</taxon>
        <taxon>Dikarya</taxon>
        <taxon>Ascomycota</taxon>
        <taxon>Pezizomycotina</taxon>
        <taxon>Leotiomycetes</taxon>
        <taxon>Helotiales</taxon>
        <taxon>Lachnaceae</taxon>
        <taxon>Lachnellula</taxon>
    </lineage>
</organism>
<dbReference type="InterPro" id="IPR002403">
    <property type="entry name" value="Cyt_P450_E_grp-IV"/>
</dbReference>
<evidence type="ECO:0000256" key="4">
    <source>
        <dbReference type="ARBA" id="ARBA00023002"/>
    </source>
</evidence>
<dbReference type="AlphaFoldDB" id="A0A8T9CH92"/>
<evidence type="ECO:0000256" key="5">
    <source>
        <dbReference type="ARBA" id="ARBA00023004"/>
    </source>
</evidence>
<reference evidence="8 9" key="1">
    <citation type="submission" date="2018-05" db="EMBL/GenBank/DDBJ databases">
        <title>Genome sequencing and assembly of the regulated plant pathogen Lachnellula willkommii and related sister species for the development of diagnostic species identification markers.</title>
        <authorList>
            <person name="Giroux E."/>
            <person name="Bilodeau G."/>
        </authorList>
    </citation>
    <scope>NUCLEOTIDE SEQUENCE [LARGE SCALE GENOMIC DNA]</scope>
    <source>
        <strain evidence="8 9">CBS 268.59</strain>
    </source>
</reference>
<dbReference type="PANTHER" id="PTHR46206:SF6">
    <property type="entry name" value="CYTOCHROME P450 MONOOXYGENASE AN1598-RELATED"/>
    <property type="match status" value="1"/>
</dbReference>
<comment type="cofactor">
    <cofactor evidence="1 7">
        <name>heme</name>
        <dbReference type="ChEBI" id="CHEBI:30413"/>
    </cofactor>
</comment>
<sequence length="450" mass="51058">MTEVRNLPEEKISFKQHTFEKFLGKYTGIGSTEHPEAINAIRLDLTRNLGKLLGDLQDEVKFCFNKEIGSTPDWKQITVYPTVVQIVAGLSARAFVGLPLCRDKEWTDATMAFTKDAIILMHMNSMIPLALRPYLSPLLPPFRKLAGYRTFAGNKLKPQVEFILNKYKEKLRGFKTMTEDEAMAEAEKNNFNLVHWMIGHFKDPETADAFELGQQQMTAAFAAIHTTGMAGSHAIFDLAAYPEYIPILREEIENVIEEEGFSDRQLRKTSMAKLKKLDSFVKESARMSPPTIVAMNRIVTSPTGIDLSTGHHLPYRTVCGFGHPFYPTSTVPSDYIVRSEGQPPLTKFYPFRYSELRSIPGQENSHQFVTSDPNNINFGYGRNVCPGRFFASNEVKVILVELLMNYDVGLGPNGEGVKENYERPKIMEFGPNYMPDMKAKVWIRERKTKS</sequence>
<keyword evidence="9" id="KW-1185">Reference proteome</keyword>
<dbReference type="GO" id="GO:0016705">
    <property type="term" value="F:oxidoreductase activity, acting on paired donors, with incorporation or reduction of molecular oxygen"/>
    <property type="evidence" value="ECO:0007669"/>
    <property type="project" value="InterPro"/>
</dbReference>
<feature type="binding site" description="axial binding residue" evidence="7">
    <location>
        <position position="385"/>
    </location>
    <ligand>
        <name>heme</name>
        <dbReference type="ChEBI" id="CHEBI:30413"/>
    </ligand>
    <ligandPart>
        <name>Fe</name>
        <dbReference type="ChEBI" id="CHEBI:18248"/>
    </ligandPart>
</feature>
<accession>A0A8T9CH92</accession>
<dbReference type="Pfam" id="PF00067">
    <property type="entry name" value="p450"/>
    <property type="match status" value="2"/>
</dbReference>
<comment type="caution">
    <text evidence="8">The sequence shown here is derived from an EMBL/GenBank/DDBJ whole genome shotgun (WGS) entry which is preliminary data.</text>
</comment>
<evidence type="ECO:0000256" key="7">
    <source>
        <dbReference type="PIRSR" id="PIRSR602403-1"/>
    </source>
</evidence>